<keyword evidence="1" id="KW-0472">Membrane</keyword>
<dbReference type="EMBL" id="LGRX02007502">
    <property type="protein sequence ID" value="KAK3274873.1"/>
    <property type="molecule type" value="Genomic_DNA"/>
</dbReference>
<evidence type="ECO:0000256" key="1">
    <source>
        <dbReference type="SAM" id="Phobius"/>
    </source>
</evidence>
<reference evidence="2 3" key="1">
    <citation type="journal article" date="2015" name="Genome Biol. Evol.">
        <title>Comparative Genomics of a Bacterivorous Green Alga Reveals Evolutionary Causalities and Consequences of Phago-Mixotrophic Mode of Nutrition.</title>
        <authorList>
            <person name="Burns J.A."/>
            <person name="Paasch A."/>
            <person name="Narechania A."/>
            <person name="Kim E."/>
        </authorList>
    </citation>
    <scope>NUCLEOTIDE SEQUENCE [LARGE SCALE GENOMIC DNA]</scope>
    <source>
        <strain evidence="2 3">PLY_AMNH</strain>
    </source>
</reference>
<gene>
    <name evidence="2" type="ORF">CYMTET_16968</name>
</gene>
<name>A0AAE0GBB0_9CHLO</name>
<accession>A0AAE0GBB0</accession>
<protein>
    <submittedName>
        <fullName evidence="2">Uncharacterized protein</fullName>
    </submittedName>
</protein>
<sequence length="188" mass="20462">MVPCCTRFPIVLIGIVVLVVHVMRIQMLNSDLKWRVPMFSARTLSPATRGAPQTVSQRGHRRFVEHGHGEFAEERLFEARVPVDELLGRSSGAATASFLSGGGGSIVTVPRRGRGRCISRGADCAAETFAMERVGAPPERSREAYCARRPIPMPWAYVKGSSSRSGSGCVYYAHTLAKTAPFSVPKVM</sequence>
<feature type="transmembrane region" description="Helical" evidence="1">
    <location>
        <begin position="6"/>
        <end position="25"/>
    </location>
</feature>
<evidence type="ECO:0000313" key="2">
    <source>
        <dbReference type="EMBL" id="KAK3274873.1"/>
    </source>
</evidence>
<dbReference type="Proteomes" id="UP001190700">
    <property type="component" value="Unassembled WGS sequence"/>
</dbReference>
<organism evidence="2 3">
    <name type="scientific">Cymbomonas tetramitiformis</name>
    <dbReference type="NCBI Taxonomy" id="36881"/>
    <lineage>
        <taxon>Eukaryota</taxon>
        <taxon>Viridiplantae</taxon>
        <taxon>Chlorophyta</taxon>
        <taxon>Pyramimonadophyceae</taxon>
        <taxon>Pyramimonadales</taxon>
        <taxon>Pyramimonadaceae</taxon>
        <taxon>Cymbomonas</taxon>
    </lineage>
</organism>
<dbReference type="AlphaFoldDB" id="A0AAE0GBB0"/>
<keyword evidence="3" id="KW-1185">Reference proteome</keyword>
<evidence type="ECO:0000313" key="3">
    <source>
        <dbReference type="Proteomes" id="UP001190700"/>
    </source>
</evidence>
<proteinExistence type="predicted"/>
<keyword evidence="1" id="KW-1133">Transmembrane helix</keyword>
<comment type="caution">
    <text evidence="2">The sequence shown here is derived from an EMBL/GenBank/DDBJ whole genome shotgun (WGS) entry which is preliminary data.</text>
</comment>
<keyword evidence="1" id="KW-0812">Transmembrane</keyword>